<proteinExistence type="predicted"/>
<dbReference type="InterPro" id="IPR036770">
    <property type="entry name" value="Ankyrin_rpt-contain_sf"/>
</dbReference>
<accession>A0A5E4MBF7</accession>
<keyword evidence="4" id="KW-1185">Reference proteome</keyword>
<dbReference type="PROSITE" id="PS50297">
    <property type="entry name" value="ANK_REP_REGION"/>
    <property type="match status" value="2"/>
</dbReference>
<dbReference type="SMART" id="SM00248">
    <property type="entry name" value="ANK"/>
    <property type="match status" value="8"/>
</dbReference>
<feature type="repeat" description="ANK" evidence="1">
    <location>
        <begin position="296"/>
        <end position="321"/>
    </location>
</feature>
<evidence type="ECO:0000256" key="2">
    <source>
        <dbReference type="SAM" id="MobiDB-lite"/>
    </source>
</evidence>
<feature type="repeat" description="ANK" evidence="1">
    <location>
        <begin position="330"/>
        <end position="365"/>
    </location>
</feature>
<feature type="compositionally biased region" description="Polar residues" evidence="2">
    <location>
        <begin position="951"/>
        <end position="967"/>
    </location>
</feature>
<dbReference type="Pfam" id="PF12796">
    <property type="entry name" value="Ank_2"/>
    <property type="match status" value="2"/>
</dbReference>
<dbReference type="PANTHER" id="PTHR24172">
    <property type="entry name" value="ANK_REP_REGION DOMAIN-CONTAINING PROTEIN"/>
    <property type="match status" value="1"/>
</dbReference>
<name>A0A5E4MBF7_9HEMI</name>
<dbReference type="Gene3D" id="1.20.890.10">
    <property type="entry name" value="cAMP-dependent protein kinase regulatory subunit, dimerization-anchoring domain"/>
    <property type="match status" value="1"/>
</dbReference>
<evidence type="ECO:0000256" key="1">
    <source>
        <dbReference type="PROSITE-ProRule" id="PRU00023"/>
    </source>
</evidence>
<feature type="region of interest" description="Disordered" evidence="2">
    <location>
        <begin position="945"/>
        <end position="973"/>
    </location>
</feature>
<protein>
    <submittedName>
        <fullName evidence="3">Dpy-30 motif,Ankyrin repeat-containing domain,Ankyrin repeat</fullName>
    </submittedName>
</protein>
<keyword evidence="1" id="KW-0040">ANK repeat</keyword>
<feature type="region of interest" description="Disordered" evidence="2">
    <location>
        <begin position="551"/>
        <end position="571"/>
    </location>
</feature>
<dbReference type="InterPro" id="IPR007858">
    <property type="entry name" value="Dpy-30_motif"/>
</dbReference>
<dbReference type="EMBL" id="CABPRJ010000476">
    <property type="protein sequence ID" value="VVC27697.1"/>
    <property type="molecule type" value="Genomic_DNA"/>
</dbReference>
<dbReference type="PROSITE" id="PS50088">
    <property type="entry name" value="ANK_REPEAT"/>
    <property type="match status" value="2"/>
</dbReference>
<organism evidence="3 4">
    <name type="scientific">Cinara cedri</name>
    <dbReference type="NCBI Taxonomy" id="506608"/>
    <lineage>
        <taxon>Eukaryota</taxon>
        <taxon>Metazoa</taxon>
        <taxon>Ecdysozoa</taxon>
        <taxon>Arthropoda</taxon>
        <taxon>Hexapoda</taxon>
        <taxon>Insecta</taxon>
        <taxon>Pterygota</taxon>
        <taxon>Neoptera</taxon>
        <taxon>Paraneoptera</taxon>
        <taxon>Hemiptera</taxon>
        <taxon>Sternorrhyncha</taxon>
        <taxon>Aphidomorpha</taxon>
        <taxon>Aphidoidea</taxon>
        <taxon>Aphididae</taxon>
        <taxon>Lachninae</taxon>
        <taxon>Cinara</taxon>
    </lineage>
</organism>
<dbReference type="SUPFAM" id="SSF48403">
    <property type="entry name" value="Ankyrin repeat"/>
    <property type="match status" value="2"/>
</dbReference>
<gene>
    <name evidence="3" type="ORF">CINCED_3A015088</name>
</gene>
<dbReference type="CDD" id="cd22958">
    <property type="entry name" value="DD_DPY30_SDC1-like"/>
    <property type="match status" value="1"/>
</dbReference>
<dbReference type="Pfam" id="PF05186">
    <property type="entry name" value="Dpy-30"/>
    <property type="match status" value="1"/>
</dbReference>
<reference evidence="3 4" key="1">
    <citation type="submission" date="2019-08" db="EMBL/GenBank/DDBJ databases">
        <authorList>
            <person name="Alioto T."/>
            <person name="Alioto T."/>
            <person name="Gomez Garrido J."/>
        </authorList>
    </citation>
    <scope>NUCLEOTIDE SEQUENCE [LARGE SCALE GENOMIC DNA]</scope>
</reference>
<dbReference type="OrthoDB" id="432281at2759"/>
<dbReference type="AlphaFoldDB" id="A0A5E4MBF7"/>
<dbReference type="PANTHER" id="PTHR24172:SF4">
    <property type="entry name" value="ANK_REP_REGION DOMAIN-CONTAINING PROTEIN"/>
    <property type="match status" value="1"/>
</dbReference>
<evidence type="ECO:0000313" key="3">
    <source>
        <dbReference type="EMBL" id="VVC27697.1"/>
    </source>
</evidence>
<dbReference type="Pfam" id="PF13857">
    <property type="entry name" value="Ank_5"/>
    <property type="match status" value="1"/>
</dbReference>
<dbReference type="Gene3D" id="1.25.40.20">
    <property type="entry name" value="Ankyrin repeat-containing domain"/>
    <property type="match status" value="5"/>
</dbReference>
<dbReference type="InterPro" id="IPR002110">
    <property type="entry name" value="Ankyrin_rpt"/>
</dbReference>
<evidence type="ECO:0000313" key="4">
    <source>
        <dbReference type="Proteomes" id="UP000325440"/>
    </source>
</evidence>
<feature type="compositionally biased region" description="Basic and acidic residues" evidence="2">
    <location>
        <begin position="551"/>
        <end position="564"/>
    </location>
</feature>
<dbReference type="Proteomes" id="UP000325440">
    <property type="component" value="Unassembled WGS sequence"/>
</dbReference>
<sequence length="1244" mass="141891">MCYVNYNIPRTLPMNHCEIKKLIKDGNVQCLEEKLLNGEGYKLIGQYSTNPKIKTFLQSVPIYIARIDMLQDSACKGNLRDMEVLLENGNSSRNIYKIPPVKLVCSKDLNGVTVLHKAVYYDFLDIIEWLVKNYPQTVHIKDKTLRIPLHYICSCSNVSRIWDLMLEAGADPNALDINNNTPSYYLEYSENITLPNNFKNDTLEQDIPIKPSNIRIWIHDRNIKQLAKVIWSGFGDKLLTETSKQATVNKFLKAVPYIMGIIKEIHKAVIEDNLALLKKLNREPVPVEILASKDQNGLTPLHKAVGLGRLSIVDYIISKNSKTVNIRDSDGRTPLHYAFIVEPDNITPIYNKLVKAGANENLIDKKGKTPKGDGTKINDIPINLLTILPKAPRIASEFPASWDWNILYEADEKEKSVIKSKPKVITFIQESETQANLTTSTTKPTNTNGTENINRVQDIDNIENSNNVENVDINNDYVLNSENKKTNNLKLRDENYISLYNQREVQEINDNIDNVDNSNIKESNNPNNKDTNYTTLYTQSELQDINDNIHRSKNEENDDHKNRDTNYTSLNTQTELQDIANIVDLSKNEENNDHKKRDTNYTSLNTQIELEDIDNNFDHKKLQDIEDINNGISKSSSFTLGEVRQAFNNGLLDDMLPLCGPVYRVNGLKDTENVALFDKNETTSRETQEPKNSAHIIVNKGSLDKIADYILDGKHEKLAGIKSDTPAVQDFLDKIPFYVNKIDQIHRYCAIGDLDGLIQVLDRKKFCLARESKSGLGLTPLHTAALYEQLDIFEYLTTKFPETLKLNDFYGRTAMDYAKSMPDNTFLDKLLNIESIFGEFQTDYRTPLNFGKNSVTFKPKEIQKALGYVTEPADEELSDLDMDRSSNNSGKLLSSVISASRFSVEDREYLNKAIGKPLTSGLKDLIKRRPSNPTLFLAEHLTNHYDDPQSDQESGVLQPNVQPQSIPNRDDQPLIVSHLPRPWDIFNSYRPEFKAISRDEFGMSMIHSAASRTHNRNAFFQLLQELDANIGLRDEHYRTPRDIAVSSNIRENVKTIDKFVVHIIARGEYNKVVNLLLEGYNHIIDLDTDKNIFLLSSNRGHSHISAILPSISTFKRLHRAIRLGVQNQVEEMLQERDEECVMLAIAKNERSRCSLHIAVLSQNEEIVRFLAENFPATLDVLDNIERTSLHYAMSVDQVEAMSTILIGCGAKRVVKDLKGRQPSYYFMNKFDIRKLLDEEEELRI</sequence>